<accession>A0A9N8HNP0</accession>
<feature type="compositionally biased region" description="Basic and acidic residues" evidence="1">
    <location>
        <begin position="71"/>
        <end position="80"/>
    </location>
</feature>
<sequence>MPKTPRALRRRGLQEGWDGVYDWTSEIGTNHRRPLPSSNQMILSVTASAVAEANRELPPVVKAFLAATGHDDAGTQRNDSEGDNNENAQEGSSVATIDNPQLSTLTSGQHQRYMKIVATGNRQTGQGVQKKDYRKLFALVEAEQQLYRQALVEFWETNRERVLIGFSSSTQSSLAGKFVQLAANLTLQQTAWRNRLKDTKFGKYCQVISPQTPGHSSSGKTAAATWLIDGIQSHKVVVDKADGMDQMLLLPDTGRQVPLPKPECSLNFLDQDQETLVKIATSNKASIVATLEALETMINFEGRQLVLPISCVNGVALVDSPLPPSFSNPRDCLTQGLNQGLEQWQDLHGRSNQQHVQGFRYMILQVPQVSGATGSARTTKQTRVLVRLPRQSTRAHAHVEYFPERKGEEVCSALERSLWILDHYLFSRSVVAKIDPTSCRVLKWEETGLAHALSGMEDGTAHSLLSSSRSCIDHWHAFAQIIQAITTIGQKGKFMLCSPGRGPNLSTRSISVHMETTKGDGDLDIESDIGRAGEVKLGAEAMGSCMREWAWKYERVPFTFPLPAQDSQSEQKRN</sequence>
<dbReference type="AlphaFoldDB" id="A0A9N8HNP0"/>
<proteinExistence type="predicted"/>
<protein>
    <submittedName>
        <fullName evidence="2">Uncharacterized protein</fullName>
    </submittedName>
</protein>
<evidence type="ECO:0000256" key="1">
    <source>
        <dbReference type="SAM" id="MobiDB-lite"/>
    </source>
</evidence>
<reference evidence="2" key="1">
    <citation type="submission" date="2020-06" db="EMBL/GenBank/DDBJ databases">
        <authorList>
            <consortium name="Plant Systems Biology data submission"/>
        </authorList>
    </citation>
    <scope>NUCLEOTIDE SEQUENCE</scope>
    <source>
        <strain evidence="2">D6</strain>
    </source>
</reference>
<feature type="compositionally biased region" description="Polar residues" evidence="1">
    <location>
        <begin position="85"/>
        <end position="98"/>
    </location>
</feature>
<dbReference type="OrthoDB" id="10513076at2759"/>
<evidence type="ECO:0000313" key="3">
    <source>
        <dbReference type="Proteomes" id="UP001153069"/>
    </source>
</evidence>
<gene>
    <name evidence="2" type="ORF">SEMRO_1012_G231240.1</name>
</gene>
<dbReference type="EMBL" id="CAICTM010001010">
    <property type="protein sequence ID" value="CAB9519387.1"/>
    <property type="molecule type" value="Genomic_DNA"/>
</dbReference>
<keyword evidence="3" id="KW-1185">Reference proteome</keyword>
<evidence type="ECO:0000313" key="2">
    <source>
        <dbReference type="EMBL" id="CAB9519387.1"/>
    </source>
</evidence>
<comment type="caution">
    <text evidence="2">The sequence shown here is derived from an EMBL/GenBank/DDBJ whole genome shotgun (WGS) entry which is preliminary data.</text>
</comment>
<name>A0A9N8HNP0_9STRA</name>
<feature type="region of interest" description="Disordered" evidence="1">
    <location>
        <begin position="71"/>
        <end position="98"/>
    </location>
</feature>
<dbReference type="Proteomes" id="UP001153069">
    <property type="component" value="Unassembled WGS sequence"/>
</dbReference>
<organism evidence="2 3">
    <name type="scientific">Seminavis robusta</name>
    <dbReference type="NCBI Taxonomy" id="568900"/>
    <lineage>
        <taxon>Eukaryota</taxon>
        <taxon>Sar</taxon>
        <taxon>Stramenopiles</taxon>
        <taxon>Ochrophyta</taxon>
        <taxon>Bacillariophyta</taxon>
        <taxon>Bacillariophyceae</taxon>
        <taxon>Bacillariophycidae</taxon>
        <taxon>Naviculales</taxon>
        <taxon>Naviculaceae</taxon>
        <taxon>Seminavis</taxon>
    </lineage>
</organism>